<dbReference type="RefSeq" id="WP_135758382.1">
    <property type="nucleotide sequence ID" value="NZ_RQHS01000024.1"/>
</dbReference>
<organism evidence="1 2">
    <name type="scientific">Leptospira dzoumogneensis</name>
    <dbReference type="NCBI Taxonomy" id="2484904"/>
    <lineage>
        <taxon>Bacteria</taxon>
        <taxon>Pseudomonadati</taxon>
        <taxon>Spirochaetota</taxon>
        <taxon>Spirochaetia</taxon>
        <taxon>Leptospirales</taxon>
        <taxon>Leptospiraceae</taxon>
        <taxon>Leptospira</taxon>
    </lineage>
</organism>
<proteinExistence type="predicted"/>
<keyword evidence="2" id="KW-1185">Reference proteome</keyword>
<evidence type="ECO:0000313" key="2">
    <source>
        <dbReference type="Proteomes" id="UP000297241"/>
    </source>
</evidence>
<gene>
    <name evidence="1" type="ORF">EHR06_18545</name>
</gene>
<reference evidence="1" key="1">
    <citation type="journal article" date="2019" name="PLoS Negl. Trop. Dis.">
        <title>Revisiting the worldwide diversity of Leptospira species in the environment.</title>
        <authorList>
            <person name="Vincent A.T."/>
            <person name="Schiettekatte O."/>
            <person name="Bourhy P."/>
            <person name="Veyrier F.J."/>
            <person name="Picardeau M."/>
        </authorList>
    </citation>
    <scope>NUCLEOTIDE SEQUENCE [LARGE SCALE GENOMIC DNA]</scope>
    <source>
        <strain evidence="1">201601113</strain>
    </source>
</reference>
<accession>A0A4Z1A9S8</accession>
<name>A0A4Z1A9S8_9LEPT</name>
<dbReference type="NCBIfam" id="NF047485">
    <property type="entry name" value="LA_2478_plus"/>
    <property type="match status" value="1"/>
</dbReference>
<dbReference type="EMBL" id="RQHS01000024">
    <property type="protein sequence ID" value="TGM95584.1"/>
    <property type="molecule type" value="Genomic_DNA"/>
</dbReference>
<dbReference type="AlphaFoldDB" id="A0A4Z1A9S8"/>
<evidence type="ECO:0000313" key="1">
    <source>
        <dbReference type="EMBL" id="TGM95584.1"/>
    </source>
</evidence>
<dbReference type="Proteomes" id="UP000297241">
    <property type="component" value="Unassembled WGS sequence"/>
</dbReference>
<sequence>MKYIKIIMLLSVVVLALENCSKSPEQKILELGPRFQLAFCSKVIECGKEEIEKIPPKYRNTLPAFLQSNEACVTYFKENFDQAREQRKLKKEEATPEMAQEFEKCVSALEKSTCDMFQRKETKHTGIPGCEGLPKIAQPDIP</sequence>
<dbReference type="OrthoDB" id="328563at2"/>
<protein>
    <submittedName>
        <fullName evidence="1">Uncharacterized protein</fullName>
    </submittedName>
</protein>
<comment type="caution">
    <text evidence="1">The sequence shown here is derived from an EMBL/GenBank/DDBJ whole genome shotgun (WGS) entry which is preliminary data.</text>
</comment>